<gene>
    <name evidence="2" type="ORF">GCM10022226_67330</name>
</gene>
<sequence length="271" mass="28286">MTTTHTLDVQGARLRYEVRGEGPLLLVMGSPMAAAAFAPLADVLASDHTVVTHDPRGIAGSRLDDPEQDSTPELRADDVAALLDALGAESADVFGSSGGAVTGLALVARHPGRVRTLVAHEPPLLELLPDAPEQRAGVDDVVETFHREGQGAAWMKFMVNAGFDLGAEGAPTPPPGEPSEQDLADAARFFGHELRGTTRYVPDVAALTAGPARVVVGIGVSSGGLVTYRTSTVLAELLGTSPVEFPGDHGGFMEQPKEFAEVLRNVLRGEG</sequence>
<dbReference type="InterPro" id="IPR029058">
    <property type="entry name" value="AB_hydrolase_fold"/>
</dbReference>
<dbReference type="GO" id="GO:0016787">
    <property type="term" value="F:hydrolase activity"/>
    <property type="evidence" value="ECO:0007669"/>
    <property type="project" value="UniProtKB-KW"/>
</dbReference>
<evidence type="ECO:0000313" key="3">
    <source>
        <dbReference type="Proteomes" id="UP001500888"/>
    </source>
</evidence>
<organism evidence="2 3">
    <name type="scientific">Sphaerisporangium flaviroseum</name>
    <dbReference type="NCBI Taxonomy" id="509199"/>
    <lineage>
        <taxon>Bacteria</taxon>
        <taxon>Bacillati</taxon>
        <taxon>Actinomycetota</taxon>
        <taxon>Actinomycetes</taxon>
        <taxon>Streptosporangiales</taxon>
        <taxon>Streptosporangiaceae</taxon>
        <taxon>Sphaerisporangium</taxon>
    </lineage>
</organism>
<accession>A0ABP7J7Z2</accession>
<protein>
    <submittedName>
        <fullName evidence="2">Alpha/beta hydrolase</fullName>
    </submittedName>
</protein>
<dbReference type="EMBL" id="BAAAZR010000038">
    <property type="protein sequence ID" value="GAA3836058.1"/>
    <property type="molecule type" value="Genomic_DNA"/>
</dbReference>
<keyword evidence="3" id="KW-1185">Reference proteome</keyword>
<comment type="caution">
    <text evidence="2">The sequence shown here is derived from an EMBL/GenBank/DDBJ whole genome shotgun (WGS) entry which is preliminary data.</text>
</comment>
<dbReference type="Pfam" id="PF00561">
    <property type="entry name" value="Abhydrolase_1"/>
    <property type="match status" value="1"/>
</dbReference>
<evidence type="ECO:0000313" key="2">
    <source>
        <dbReference type="EMBL" id="GAA3836058.1"/>
    </source>
</evidence>
<feature type="domain" description="AB hydrolase-1" evidence="1">
    <location>
        <begin position="23"/>
        <end position="145"/>
    </location>
</feature>
<dbReference type="InterPro" id="IPR000073">
    <property type="entry name" value="AB_hydrolase_1"/>
</dbReference>
<reference evidence="3" key="1">
    <citation type="journal article" date="2019" name="Int. J. Syst. Evol. Microbiol.">
        <title>The Global Catalogue of Microorganisms (GCM) 10K type strain sequencing project: providing services to taxonomists for standard genome sequencing and annotation.</title>
        <authorList>
            <consortium name="The Broad Institute Genomics Platform"/>
            <consortium name="The Broad Institute Genome Sequencing Center for Infectious Disease"/>
            <person name="Wu L."/>
            <person name="Ma J."/>
        </authorList>
    </citation>
    <scope>NUCLEOTIDE SEQUENCE [LARGE SCALE GENOMIC DNA]</scope>
    <source>
        <strain evidence="3">JCM 16908</strain>
    </source>
</reference>
<dbReference type="Proteomes" id="UP001500888">
    <property type="component" value="Unassembled WGS sequence"/>
</dbReference>
<name>A0ABP7J7Z2_9ACTN</name>
<dbReference type="RefSeq" id="WP_344949821.1">
    <property type="nucleotide sequence ID" value="NZ_BAAAZR010000038.1"/>
</dbReference>
<evidence type="ECO:0000259" key="1">
    <source>
        <dbReference type="Pfam" id="PF00561"/>
    </source>
</evidence>
<dbReference type="InterPro" id="IPR050471">
    <property type="entry name" value="AB_hydrolase"/>
</dbReference>
<proteinExistence type="predicted"/>
<dbReference type="Gene3D" id="3.40.50.1820">
    <property type="entry name" value="alpha/beta hydrolase"/>
    <property type="match status" value="1"/>
</dbReference>
<dbReference type="PANTHER" id="PTHR43433:SF5">
    <property type="entry name" value="AB HYDROLASE-1 DOMAIN-CONTAINING PROTEIN"/>
    <property type="match status" value="1"/>
</dbReference>
<dbReference type="SUPFAM" id="SSF53474">
    <property type="entry name" value="alpha/beta-Hydrolases"/>
    <property type="match status" value="1"/>
</dbReference>
<dbReference type="PANTHER" id="PTHR43433">
    <property type="entry name" value="HYDROLASE, ALPHA/BETA FOLD FAMILY PROTEIN"/>
    <property type="match status" value="1"/>
</dbReference>
<keyword evidence="2" id="KW-0378">Hydrolase</keyword>